<dbReference type="RefSeq" id="WP_063554929.1">
    <property type="nucleotide sequence ID" value="NZ_LITT01000011.1"/>
</dbReference>
<dbReference type="AlphaFoldDB" id="A0A168RBC8"/>
<reference evidence="1 2" key="1">
    <citation type="journal article" date="2015" name="Biotechnol. Bioeng.">
        <title>Genome sequence and phenotypic characterization of Caulobacter segnis.</title>
        <authorList>
            <person name="Patel S."/>
            <person name="Fletcher B."/>
            <person name="Scott D.C."/>
            <person name="Ely B."/>
        </authorList>
    </citation>
    <scope>NUCLEOTIDE SEQUENCE [LARGE SCALE GENOMIC DNA]</scope>
    <source>
        <strain evidence="1 2">ERI-2</strain>
    </source>
</reference>
<gene>
    <name evidence="1" type="ORF">WY13_01391</name>
</gene>
<proteinExistence type="predicted"/>
<comment type="caution">
    <text evidence="1">The sequence shown here is derived from an EMBL/GenBank/DDBJ whole genome shotgun (WGS) entry which is preliminary data.</text>
</comment>
<accession>A0A168RBC8</accession>
<dbReference type="Proteomes" id="UP000077407">
    <property type="component" value="Unassembled WGS sequence"/>
</dbReference>
<sequence length="500" mass="58703">MLNFLIATNNFSDDFLKENKGNNMEFMKCREDTTTVDDSTVYKAIDTIKSYINYREDIGFKINPDTINIYWNGLESLQKNLKVNSNVRDLPSNKDALTFGYYVNTFFYDRAILQELKTYYMPILLWWKISNVILIRPTEITAKMERDCLIEDGDRFYLKVNRIKHSNVVKNAVKRTYLLILDKLEITRNIYDLIDNYKNLTNGYGNSQTLFSYKATFELRKYLINLDENKYSFLGDKKMVNNEFSKNLKSNPEYFTIITLDSMLRSFYKHIIKGYYKDNSIECCVNLHDTRHFAFTSLMLQGLTPVEIAIIGGHRRVFSQDSYQSKVSYYVDSEIVNFISARRLGVDFSNKSIKEIIFSKPVECFKPLEQCRKADDDIGYCTVDIKSNGMLCENEEFCFKCSKWWCSPTEDNYDLMRKYIKEKCISPLMKKLAVEEGCLNEIINQMNPVDLDGVLRSNVDEDREFKTLTMDIRRDTHNLLDLKKVLLDLVPPKEVKKIEE</sequence>
<evidence type="ECO:0000313" key="2">
    <source>
        <dbReference type="Proteomes" id="UP000077407"/>
    </source>
</evidence>
<protein>
    <submittedName>
        <fullName evidence="1">Uncharacterized protein</fullName>
    </submittedName>
</protein>
<dbReference type="OrthoDB" id="2207344at2"/>
<dbReference type="EMBL" id="LITT01000011">
    <property type="protein sequence ID" value="OAA90487.1"/>
    <property type="molecule type" value="Genomic_DNA"/>
</dbReference>
<name>A0A168RBC8_9CLOT</name>
<evidence type="ECO:0000313" key="1">
    <source>
        <dbReference type="EMBL" id="OAA90487.1"/>
    </source>
</evidence>
<dbReference type="PATRIC" id="fig|1538.10.peg.298"/>
<organism evidence="1 2">
    <name type="scientific">Clostridium ljungdahlii</name>
    <dbReference type="NCBI Taxonomy" id="1538"/>
    <lineage>
        <taxon>Bacteria</taxon>
        <taxon>Bacillati</taxon>
        <taxon>Bacillota</taxon>
        <taxon>Clostridia</taxon>
        <taxon>Eubacteriales</taxon>
        <taxon>Clostridiaceae</taxon>
        <taxon>Clostridium</taxon>
    </lineage>
</organism>